<protein>
    <submittedName>
        <fullName evidence="1">Uncharacterized protein</fullName>
    </submittedName>
</protein>
<sequence length="684" mass="74997">MRTKVTATKGINVQTKPLAVSKINSYSRWPGLQRATSALRRNACSYVSRAAAQSCKPKEHSSHRRNATLINYFDTTSTYQIPHSSGSTGDCLQVFSPLHPPNRKGTLASPGTNPFLLLRAPIVPVAVYCRPPRAAQHQAVWVSPADSVTRDQTRTKLLAKGRPICQLDRKPLCGTYCPLVRGGGEGARRVIVRADIKEQKKLLGGTAEQRYCIPLAVLRSKYEPRVSSKGKRLNSRAAFLVPPAEGWRAMQQITGGPPQKLFASHQVTSAGPSPQRIFSVVCLFQSWTVTIPNKSLTISATRPNPCFELCAVRSRKWGWFCTTFWESRAELRAGTGDTASGQKAARSLAQGCAELSLSIQSSRPERKSRMLSCHALSHMFVILGGNGNRGTGMIKVPPTQPCRHCLILIDGAGGRETRAESQTDRIIRDAKRRDMSLIPLPAASRSDTDDCSLWQPSDEGLAAVAIHSTAANPASSLHPGSTPWESGFCPVYCPKQEMSTWQKSCSQAGDAVLHKGLSWCLRITEAARPTCSGRDSPSAALLLKVTHKGRGRRLKGTELYASTDFYQEKQRGWSAAAQGQKEVSYIQNTSGNQLHNTVTVKKPGYDSCGGQRELSHNVRDARHAQEIPQLRQFLLLLQNAFHLGPDARPVETSGRSVTGWSGSKGRVKSTRRKKWLCVNMKQNC</sequence>
<accession>R0JRW7</accession>
<dbReference type="AlphaFoldDB" id="R0JRW7"/>
<dbReference type="Proteomes" id="UP000296049">
    <property type="component" value="Unassembled WGS sequence"/>
</dbReference>
<proteinExistence type="predicted"/>
<name>R0JRW7_ANAPL</name>
<organism evidence="1 2">
    <name type="scientific">Anas platyrhynchos</name>
    <name type="common">Mallard</name>
    <name type="synonym">Anas boschas</name>
    <dbReference type="NCBI Taxonomy" id="8839"/>
    <lineage>
        <taxon>Eukaryota</taxon>
        <taxon>Metazoa</taxon>
        <taxon>Chordata</taxon>
        <taxon>Craniata</taxon>
        <taxon>Vertebrata</taxon>
        <taxon>Euteleostomi</taxon>
        <taxon>Archelosauria</taxon>
        <taxon>Archosauria</taxon>
        <taxon>Dinosauria</taxon>
        <taxon>Saurischia</taxon>
        <taxon>Theropoda</taxon>
        <taxon>Coelurosauria</taxon>
        <taxon>Aves</taxon>
        <taxon>Neognathae</taxon>
        <taxon>Galloanserae</taxon>
        <taxon>Anseriformes</taxon>
        <taxon>Anatidae</taxon>
        <taxon>Anatinae</taxon>
        <taxon>Anas</taxon>
    </lineage>
</organism>
<dbReference type="EMBL" id="KB743226">
    <property type="protein sequence ID" value="EOB00161.1"/>
    <property type="molecule type" value="Genomic_DNA"/>
</dbReference>
<reference evidence="2" key="1">
    <citation type="journal article" date="2013" name="Nat. Genet.">
        <title>The duck genome and transcriptome provide insight into an avian influenza virus reservoir species.</title>
        <authorList>
            <person name="Huang Y."/>
            <person name="Li Y."/>
            <person name="Burt D.W."/>
            <person name="Chen H."/>
            <person name="Zhang Y."/>
            <person name="Qian W."/>
            <person name="Kim H."/>
            <person name="Gan S."/>
            <person name="Zhao Y."/>
            <person name="Li J."/>
            <person name="Yi K."/>
            <person name="Feng H."/>
            <person name="Zhu P."/>
            <person name="Li B."/>
            <person name="Liu Q."/>
            <person name="Fairley S."/>
            <person name="Magor K.E."/>
            <person name="Du Z."/>
            <person name="Hu X."/>
            <person name="Goodman L."/>
            <person name="Tafer H."/>
            <person name="Vignal A."/>
            <person name="Lee T."/>
            <person name="Kim K.W."/>
            <person name="Sheng Z."/>
            <person name="An Y."/>
            <person name="Searle S."/>
            <person name="Herrero J."/>
            <person name="Groenen M.A."/>
            <person name="Crooijmans R.P."/>
            <person name="Faraut T."/>
            <person name="Cai Q."/>
            <person name="Webster R.G."/>
            <person name="Aldridge J.R."/>
            <person name="Warren W.C."/>
            <person name="Bartschat S."/>
            <person name="Kehr S."/>
            <person name="Marz M."/>
            <person name="Stadler P.F."/>
            <person name="Smith J."/>
            <person name="Kraus R.H."/>
            <person name="Zhao Y."/>
            <person name="Ren L."/>
            <person name="Fei J."/>
            <person name="Morisson M."/>
            <person name="Kaiser P."/>
            <person name="Griffin D.K."/>
            <person name="Rao M."/>
            <person name="Pitel F."/>
            <person name="Wang J."/>
            <person name="Li N."/>
        </authorList>
    </citation>
    <scope>NUCLEOTIDE SEQUENCE [LARGE SCALE GENOMIC DNA]</scope>
</reference>
<keyword evidence="2" id="KW-1185">Reference proteome</keyword>
<evidence type="ECO:0000313" key="2">
    <source>
        <dbReference type="Proteomes" id="UP000296049"/>
    </source>
</evidence>
<gene>
    <name evidence="1" type="ORF">Anapl_03482</name>
</gene>
<evidence type="ECO:0000313" key="1">
    <source>
        <dbReference type="EMBL" id="EOB00161.1"/>
    </source>
</evidence>